<name>A0ABD2LTW4_9BILA</name>
<accession>A0ABD2LTW4</accession>
<dbReference type="Proteomes" id="UP001620626">
    <property type="component" value="Unassembled WGS sequence"/>
</dbReference>
<dbReference type="AlphaFoldDB" id="A0ABD2LTW4"/>
<keyword evidence="2" id="KW-1185">Reference proteome</keyword>
<gene>
    <name evidence="1" type="ORF">niasHT_006510</name>
</gene>
<reference evidence="1 2" key="1">
    <citation type="submission" date="2024-10" db="EMBL/GenBank/DDBJ databases">
        <authorList>
            <person name="Kim D."/>
        </authorList>
    </citation>
    <scope>NUCLEOTIDE SEQUENCE [LARGE SCALE GENOMIC DNA]</scope>
    <source>
        <strain evidence="1">BH-2024</strain>
    </source>
</reference>
<comment type="caution">
    <text evidence="1">The sequence shown here is derived from an EMBL/GenBank/DDBJ whole genome shotgun (WGS) entry which is preliminary data.</text>
</comment>
<proteinExistence type="predicted"/>
<sequence>MMIMVTIRFAGGVTGRSRERRRHTNGHKMRNGMVMRLCQPRLNAAAGVCQQWRTDFFMVACHAFAMASIKQKLNAGVM</sequence>
<dbReference type="EMBL" id="JBICBT010000269">
    <property type="protein sequence ID" value="KAL3118682.1"/>
    <property type="molecule type" value="Genomic_DNA"/>
</dbReference>
<evidence type="ECO:0000313" key="2">
    <source>
        <dbReference type="Proteomes" id="UP001620626"/>
    </source>
</evidence>
<organism evidence="1 2">
    <name type="scientific">Heterodera trifolii</name>
    <dbReference type="NCBI Taxonomy" id="157864"/>
    <lineage>
        <taxon>Eukaryota</taxon>
        <taxon>Metazoa</taxon>
        <taxon>Ecdysozoa</taxon>
        <taxon>Nematoda</taxon>
        <taxon>Chromadorea</taxon>
        <taxon>Rhabditida</taxon>
        <taxon>Tylenchina</taxon>
        <taxon>Tylenchomorpha</taxon>
        <taxon>Tylenchoidea</taxon>
        <taxon>Heteroderidae</taxon>
        <taxon>Heteroderinae</taxon>
        <taxon>Heterodera</taxon>
    </lineage>
</organism>
<protein>
    <recommendedName>
        <fullName evidence="3">Secreted protein</fullName>
    </recommendedName>
</protein>
<evidence type="ECO:0000313" key="1">
    <source>
        <dbReference type="EMBL" id="KAL3118682.1"/>
    </source>
</evidence>
<evidence type="ECO:0008006" key="3">
    <source>
        <dbReference type="Google" id="ProtNLM"/>
    </source>
</evidence>